<dbReference type="RefSeq" id="WP_051968640.1">
    <property type="nucleotide sequence ID" value="NZ_CP091519.2"/>
</dbReference>
<accession>A0A376BLN4</accession>
<evidence type="ECO:0000313" key="2">
    <source>
        <dbReference type="Proteomes" id="UP000254209"/>
    </source>
</evidence>
<keyword evidence="2" id="KW-1185">Reference proteome</keyword>
<evidence type="ECO:0000313" key="1">
    <source>
        <dbReference type="EMBL" id="SSY70124.1"/>
    </source>
</evidence>
<sequence>MKPITENGVTIQFNRELDSLIDSRQMAEMLGIQHESFIKNISEHESALSELGVFRFEIGKPQKGSKGGRPETYALLNENQAFFAVTLSRNTPQAVKAKLLLVKAFAAARNLIEAQHGYLESHKKLHATIGQMQAIALQRGSNAPPFAHHVNLERLNNKLLGIPKDSRATLNRKQKQVLETLAEIEQTAINKTLANGGNDKAAYHAAKEQAQAFMQQYGNALLGHHSIQAA</sequence>
<dbReference type="AlphaFoldDB" id="A0A376BLN4"/>
<organism evidence="1 2">
    <name type="scientific">Alysiella crassa</name>
    <dbReference type="NCBI Taxonomy" id="153491"/>
    <lineage>
        <taxon>Bacteria</taxon>
        <taxon>Pseudomonadati</taxon>
        <taxon>Pseudomonadota</taxon>
        <taxon>Betaproteobacteria</taxon>
        <taxon>Neisseriales</taxon>
        <taxon>Neisseriaceae</taxon>
        <taxon>Alysiella</taxon>
    </lineage>
</organism>
<dbReference type="Proteomes" id="UP000254209">
    <property type="component" value="Unassembled WGS sequence"/>
</dbReference>
<protein>
    <submittedName>
        <fullName evidence="1">Uncharacterized phage-encoded protein</fullName>
    </submittedName>
</protein>
<dbReference type="EMBL" id="UFSO01000002">
    <property type="protein sequence ID" value="SSY70124.1"/>
    <property type="molecule type" value="Genomic_DNA"/>
</dbReference>
<name>A0A376BLN4_9NEIS</name>
<dbReference type="InterPro" id="IPR014054">
    <property type="entry name" value="Phage_regulatory_Rha"/>
</dbReference>
<gene>
    <name evidence="1" type="ORF">NCTC10283_00189</name>
</gene>
<reference evidence="1 2" key="1">
    <citation type="submission" date="2018-06" db="EMBL/GenBank/DDBJ databases">
        <authorList>
            <consortium name="Pathogen Informatics"/>
            <person name="Doyle S."/>
        </authorList>
    </citation>
    <scope>NUCLEOTIDE SEQUENCE [LARGE SCALE GENOMIC DNA]</scope>
    <source>
        <strain evidence="1 2">NCTC10283</strain>
    </source>
</reference>
<dbReference type="Pfam" id="PF09669">
    <property type="entry name" value="Phage_pRha"/>
    <property type="match status" value="1"/>
</dbReference>
<proteinExistence type="predicted"/>
<dbReference type="STRING" id="1120980.GCA_000745955_02586"/>